<dbReference type="AlphaFoldDB" id="A0A4D7AZE4"/>
<evidence type="ECO:0000256" key="5">
    <source>
        <dbReference type="ARBA" id="ARBA00023136"/>
    </source>
</evidence>
<feature type="domain" description="EamA" evidence="7">
    <location>
        <begin position="16"/>
        <end position="148"/>
    </location>
</feature>
<sequence length="313" mass="32945">MTPLTLAASTPDANRRGIVAMLGAMAFFVTNDTLVKIVAADLPSGQLIAIRGVFATTLVVIWLFAAGHLRAIGRILSPLVLGRAISEATVAFLFITALKSMPIGDITAISLITPLVITALSVPLLAEKVGWRRGLAVVAGFIGMLFVVKPTGAGFTAGFATALALASVLFCALRDLITRFIDPTIPTLVITLSTCLAVGLFGAAAVPFQGWVSPSWQHIGLLAAASVVLVIGNFCMIQAFRGVEVSLVSPFRYSVMIWALISGIAVFGDWPDWASWAGMAIIIASGLYTLHRETTRLSRPISAAEATVRTPPS</sequence>
<dbReference type="GO" id="GO:0016020">
    <property type="term" value="C:membrane"/>
    <property type="evidence" value="ECO:0007669"/>
    <property type="project" value="UniProtKB-SubCell"/>
</dbReference>
<evidence type="ECO:0000256" key="4">
    <source>
        <dbReference type="ARBA" id="ARBA00022989"/>
    </source>
</evidence>
<keyword evidence="9" id="KW-1185">Reference proteome</keyword>
<comment type="subcellular location">
    <subcellularLocation>
        <location evidence="1">Membrane</location>
        <topology evidence="1">Multi-pass membrane protein</topology>
    </subcellularLocation>
</comment>
<dbReference type="SUPFAM" id="SSF103481">
    <property type="entry name" value="Multidrug resistance efflux transporter EmrE"/>
    <property type="match status" value="2"/>
</dbReference>
<reference evidence="8 9" key="1">
    <citation type="submission" date="2019-04" db="EMBL/GenBank/DDBJ databases">
        <title>Phreatobacter aquaticus sp. nov.</title>
        <authorList>
            <person name="Choi A."/>
        </authorList>
    </citation>
    <scope>NUCLEOTIDE SEQUENCE [LARGE SCALE GENOMIC DNA]</scope>
    <source>
        <strain evidence="8 9">KCTC 52518</strain>
    </source>
</reference>
<keyword evidence="3 6" id="KW-0812">Transmembrane</keyword>
<organism evidence="8 9">
    <name type="scientific">Phreatobacter stygius</name>
    <dbReference type="NCBI Taxonomy" id="1940610"/>
    <lineage>
        <taxon>Bacteria</taxon>
        <taxon>Pseudomonadati</taxon>
        <taxon>Pseudomonadota</taxon>
        <taxon>Alphaproteobacteria</taxon>
        <taxon>Hyphomicrobiales</taxon>
        <taxon>Phreatobacteraceae</taxon>
        <taxon>Phreatobacter</taxon>
    </lineage>
</organism>
<feature type="transmembrane region" description="Helical" evidence="6">
    <location>
        <begin position="185"/>
        <end position="206"/>
    </location>
</feature>
<evidence type="ECO:0000256" key="3">
    <source>
        <dbReference type="ARBA" id="ARBA00022692"/>
    </source>
</evidence>
<dbReference type="RefSeq" id="WP_136962159.1">
    <property type="nucleotide sequence ID" value="NZ_CP039690.1"/>
</dbReference>
<evidence type="ECO:0000256" key="2">
    <source>
        <dbReference type="ARBA" id="ARBA00009853"/>
    </source>
</evidence>
<dbReference type="InterPro" id="IPR037185">
    <property type="entry name" value="EmrE-like"/>
</dbReference>
<dbReference type="OrthoDB" id="9812899at2"/>
<evidence type="ECO:0000256" key="1">
    <source>
        <dbReference type="ARBA" id="ARBA00004141"/>
    </source>
</evidence>
<dbReference type="PANTHER" id="PTHR22911">
    <property type="entry name" value="ACYL-MALONYL CONDENSING ENZYME-RELATED"/>
    <property type="match status" value="1"/>
</dbReference>
<feature type="transmembrane region" description="Helical" evidence="6">
    <location>
        <begin position="154"/>
        <end position="173"/>
    </location>
</feature>
<evidence type="ECO:0000256" key="6">
    <source>
        <dbReference type="SAM" id="Phobius"/>
    </source>
</evidence>
<feature type="transmembrane region" description="Helical" evidence="6">
    <location>
        <begin position="18"/>
        <end position="39"/>
    </location>
</feature>
<dbReference type="Gene3D" id="1.10.3730.20">
    <property type="match status" value="1"/>
</dbReference>
<protein>
    <submittedName>
        <fullName evidence="8">DMT family transporter</fullName>
    </submittedName>
</protein>
<feature type="transmembrane region" description="Helical" evidence="6">
    <location>
        <begin position="76"/>
        <end position="97"/>
    </location>
</feature>
<feature type="transmembrane region" description="Helical" evidence="6">
    <location>
        <begin position="103"/>
        <end position="124"/>
    </location>
</feature>
<keyword evidence="5 6" id="KW-0472">Membrane</keyword>
<accession>A0A4D7AZE4</accession>
<feature type="transmembrane region" description="Helical" evidence="6">
    <location>
        <begin position="45"/>
        <end position="64"/>
    </location>
</feature>
<name>A0A4D7AZE4_9HYPH</name>
<feature type="transmembrane region" description="Helical" evidence="6">
    <location>
        <begin position="273"/>
        <end position="290"/>
    </location>
</feature>
<evidence type="ECO:0000259" key="7">
    <source>
        <dbReference type="Pfam" id="PF00892"/>
    </source>
</evidence>
<dbReference type="InterPro" id="IPR000620">
    <property type="entry name" value="EamA_dom"/>
</dbReference>
<feature type="transmembrane region" description="Helical" evidence="6">
    <location>
        <begin position="251"/>
        <end position="267"/>
    </location>
</feature>
<evidence type="ECO:0000313" key="8">
    <source>
        <dbReference type="EMBL" id="QCI66719.1"/>
    </source>
</evidence>
<dbReference type="Proteomes" id="UP000298781">
    <property type="component" value="Chromosome"/>
</dbReference>
<feature type="domain" description="EamA" evidence="7">
    <location>
        <begin position="162"/>
        <end position="285"/>
    </location>
</feature>
<dbReference type="KEGG" id="pstg:E8M01_22250"/>
<gene>
    <name evidence="8" type="ORF">E8M01_22250</name>
</gene>
<comment type="similarity">
    <text evidence="2">Belongs to the drug/metabolite transporter (DMT) superfamily. 10 TMS drug/metabolite exporter (DME) (TC 2.A.7.3) family.</text>
</comment>
<feature type="transmembrane region" description="Helical" evidence="6">
    <location>
        <begin position="131"/>
        <end position="148"/>
    </location>
</feature>
<dbReference type="EMBL" id="CP039690">
    <property type="protein sequence ID" value="QCI66719.1"/>
    <property type="molecule type" value="Genomic_DNA"/>
</dbReference>
<dbReference type="Pfam" id="PF00892">
    <property type="entry name" value="EamA"/>
    <property type="match status" value="2"/>
</dbReference>
<evidence type="ECO:0000313" key="9">
    <source>
        <dbReference type="Proteomes" id="UP000298781"/>
    </source>
</evidence>
<feature type="transmembrane region" description="Helical" evidence="6">
    <location>
        <begin position="218"/>
        <end position="239"/>
    </location>
</feature>
<keyword evidence="4 6" id="KW-1133">Transmembrane helix</keyword>
<proteinExistence type="inferred from homology"/>
<dbReference type="PANTHER" id="PTHR22911:SF6">
    <property type="entry name" value="SOLUTE CARRIER FAMILY 35 MEMBER G1"/>
    <property type="match status" value="1"/>
</dbReference>